<organism evidence="1 2">
    <name type="scientific">Coniosporium uncinatum</name>
    <dbReference type="NCBI Taxonomy" id="93489"/>
    <lineage>
        <taxon>Eukaryota</taxon>
        <taxon>Fungi</taxon>
        <taxon>Dikarya</taxon>
        <taxon>Ascomycota</taxon>
        <taxon>Pezizomycotina</taxon>
        <taxon>Dothideomycetes</taxon>
        <taxon>Dothideomycetes incertae sedis</taxon>
        <taxon>Coniosporium</taxon>
    </lineage>
</organism>
<sequence length="132" mass="14713">DGEDIKAAFKANLVQAETLFTPAQRVEIVQEAKEIFRYSIALLEELDEMMGTPTHLLKCINGEDDAKEVKEDAKADVAETAHLPLTQDIAAEEVRSSLPRLNKPALSGLTVVVGYPCWYALYHSSSWLSWLH</sequence>
<comment type="caution">
    <text evidence="1">The sequence shown here is derived from an EMBL/GenBank/DDBJ whole genome shotgun (WGS) entry which is preliminary data.</text>
</comment>
<dbReference type="Proteomes" id="UP001186974">
    <property type="component" value="Unassembled WGS sequence"/>
</dbReference>
<keyword evidence="2" id="KW-1185">Reference proteome</keyword>
<reference evidence="1" key="1">
    <citation type="submission" date="2024-09" db="EMBL/GenBank/DDBJ databases">
        <title>Black Yeasts Isolated from many extreme environments.</title>
        <authorList>
            <person name="Coleine C."/>
            <person name="Stajich J.E."/>
            <person name="Selbmann L."/>
        </authorList>
    </citation>
    <scope>NUCLEOTIDE SEQUENCE</scope>
    <source>
        <strain evidence="1">CCFEE 5737</strain>
    </source>
</reference>
<evidence type="ECO:0000313" key="1">
    <source>
        <dbReference type="EMBL" id="KAK3059354.1"/>
    </source>
</evidence>
<feature type="non-terminal residue" evidence="1">
    <location>
        <position position="1"/>
    </location>
</feature>
<evidence type="ECO:0000313" key="2">
    <source>
        <dbReference type="Proteomes" id="UP001186974"/>
    </source>
</evidence>
<proteinExistence type="predicted"/>
<gene>
    <name evidence="1" type="ORF">LTS18_011069</name>
</gene>
<dbReference type="EMBL" id="JAWDJW010009489">
    <property type="protein sequence ID" value="KAK3059354.1"/>
    <property type="molecule type" value="Genomic_DNA"/>
</dbReference>
<name>A0ACC3CYV2_9PEZI</name>
<accession>A0ACC3CYV2</accession>
<protein>
    <submittedName>
        <fullName evidence="1">Uncharacterized protein</fullName>
    </submittedName>
</protein>